<protein>
    <submittedName>
        <fullName evidence="1">Uncharacterized protein</fullName>
    </submittedName>
</protein>
<dbReference type="AlphaFoldDB" id="A0A8B6DMA6"/>
<dbReference type="EMBL" id="UYJE01003622">
    <property type="protein sequence ID" value="VDI20826.1"/>
    <property type="molecule type" value="Genomic_DNA"/>
</dbReference>
<organism evidence="1 2">
    <name type="scientific">Mytilus galloprovincialis</name>
    <name type="common">Mediterranean mussel</name>
    <dbReference type="NCBI Taxonomy" id="29158"/>
    <lineage>
        <taxon>Eukaryota</taxon>
        <taxon>Metazoa</taxon>
        <taxon>Spiralia</taxon>
        <taxon>Lophotrochozoa</taxon>
        <taxon>Mollusca</taxon>
        <taxon>Bivalvia</taxon>
        <taxon>Autobranchia</taxon>
        <taxon>Pteriomorphia</taxon>
        <taxon>Mytilida</taxon>
        <taxon>Mytiloidea</taxon>
        <taxon>Mytilidae</taxon>
        <taxon>Mytilinae</taxon>
        <taxon>Mytilus</taxon>
    </lineage>
</organism>
<proteinExistence type="predicted"/>
<name>A0A8B6DMA6_MYTGA</name>
<evidence type="ECO:0000313" key="1">
    <source>
        <dbReference type="EMBL" id="VDI20826.1"/>
    </source>
</evidence>
<dbReference type="Proteomes" id="UP000596742">
    <property type="component" value="Unassembled WGS sequence"/>
</dbReference>
<reference evidence="1" key="1">
    <citation type="submission" date="2018-11" db="EMBL/GenBank/DDBJ databases">
        <authorList>
            <person name="Alioto T."/>
            <person name="Alioto T."/>
        </authorList>
    </citation>
    <scope>NUCLEOTIDE SEQUENCE</scope>
</reference>
<sequence length="354" mass="40428">MFLGKVNSDNNTTLLNVLDAITCNGIDGLANKIFPNDNESCHLLRTKRKYSFIRLDFLFYITVFLCSIVNKSKCLKTLMLIESLIKSNHSTFITDVCKLHHAHISQNIAQLLPLPITTTVNKNIHKRHHRYLLPPPITNTGTYNIRKLYHRILQDSTKADAVSDWLLYASFYYVTGQYNVTLRLTDYVLSRCSPGMLILSLSNYNEECILNYRNSVNSTTTLKDKMRIATVNYVNYLQNSSLIPRELQLEVNEGGGKFTCIPPTVMFHCLRFLCYHHLGNISNRQQALNDLYLTVKHRNFIYSDTLSNSLTILGVCFEISGDKDTAFQCYDDALQCYDVTCSSAAARKSKLLEI</sequence>
<keyword evidence="2" id="KW-1185">Reference proteome</keyword>
<dbReference type="OrthoDB" id="5950246at2759"/>
<evidence type="ECO:0000313" key="2">
    <source>
        <dbReference type="Proteomes" id="UP000596742"/>
    </source>
</evidence>
<gene>
    <name evidence="1" type="ORF">MGAL_10B041046</name>
</gene>
<comment type="caution">
    <text evidence="1">The sequence shown here is derived from an EMBL/GenBank/DDBJ whole genome shotgun (WGS) entry which is preliminary data.</text>
</comment>
<accession>A0A8B6DMA6</accession>